<sequence>MLGTILHLNQNRGIIKGDDENRYYFQPSDCLGFSTPTIGLRVDFIVDGTNAIEIFLHEVQSVPESTLTKNVSVSGKTSTNTNKKLVYNIPGVIASIIFLISLIIPYAILDYSAILPFTPIIEFKLTTTGLGIILIAGGIFLLATFAAGLNWNWLLWTLVAVICVSIYALVNNESLYSAVSNLRFSLQSNSQNTYQLPSYFDFIKPGFYLHILSLFSLSYLIVFYKYEARTTPVLINKKVANIENLKEAASDLKSTLNNLNISKEGFQHAGETIETMIESTERKHSVLFNFIRPYLNYIDSGNFFKKPFYWLYTITALIYLLIPVIVLFFGTKSNIFDMPFKYALAFILIWILMCISSWIVFQLWWDRKDKVLSAAQLNDDFVATPVFSHYIQTSGESAGTYLAILGTGATLITTIVLGSEVQQLNRQIIGFDFLTGGSFLLIFVWPLVGFSTIIFSRFLAEILRALVSIANNTKPGIK</sequence>
<feature type="transmembrane region" description="Helical" evidence="2">
    <location>
        <begin position="309"/>
        <end position="330"/>
    </location>
</feature>
<proteinExistence type="predicted"/>
<protein>
    <submittedName>
        <fullName evidence="3">Uncharacterized protein</fullName>
    </submittedName>
</protein>
<feature type="transmembrane region" description="Helical" evidence="2">
    <location>
        <begin position="439"/>
        <end position="460"/>
    </location>
</feature>
<accession>A0ABW5J2V5</accession>
<evidence type="ECO:0000313" key="3">
    <source>
        <dbReference type="EMBL" id="MFD2520111.1"/>
    </source>
</evidence>
<feature type="transmembrane region" description="Helical" evidence="2">
    <location>
        <begin position="128"/>
        <end position="146"/>
    </location>
</feature>
<keyword evidence="2" id="KW-0812">Transmembrane</keyword>
<feature type="transmembrane region" description="Helical" evidence="2">
    <location>
        <begin position="342"/>
        <end position="365"/>
    </location>
</feature>
<dbReference type="RefSeq" id="WP_340235522.1">
    <property type="nucleotide sequence ID" value="NZ_JBBEWC010000004.1"/>
</dbReference>
<comment type="caution">
    <text evidence="3">The sequence shown here is derived from an EMBL/GenBank/DDBJ whole genome shotgun (WGS) entry which is preliminary data.</text>
</comment>
<dbReference type="EMBL" id="JBHULC010000004">
    <property type="protein sequence ID" value="MFD2520111.1"/>
    <property type="molecule type" value="Genomic_DNA"/>
</dbReference>
<dbReference type="Proteomes" id="UP001597510">
    <property type="component" value="Unassembled WGS sequence"/>
</dbReference>
<keyword evidence="2" id="KW-0472">Membrane</keyword>
<name>A0ABW5J2V5_9BACT</name>
<feature type="transmembrane region" description="Helical" evidence="2">
    <location>
        <begin position="153"/>
        <end position="170"/>
    </location>
</feature>
<keyword evidence="4" id="KW-1185">Reference proteome</keyword>
<feature type="transmembrane region" description="Helical" evidence="2">
    <location>
        <begin position="398"/>
        <end position="419"/>
    </location>
</feature>
<gene>
    <name evidence="3" type="ORF">ACFSR2_04385</name>
</gene>
<feature type="transmembrane region" description="Helical" evidence="2">
    <location>
        <begin position="85"/>
        <end position="108"/>
    </location>
</feature>
<evidence type="ECO:0000256" key="1">
    <source>
        <dbReference type="SAM" id="Coils"/>
    </source>
</evidence>
<feature type="transmembrane region" description="Helical" evidence="2">
    <location>
        <begin position="207"/>
        <end position="226"/>
    </location>
</feature>
<feature type="coiled-coil region" evidence="1">
    <location>
        <begin position="235"/>
        <end position="262"/>
    </location>
</feature>
<organism evidence="3 4">
    <name type="scientific">Emticicia soli</name>
    <dbReference type="NCBI Taxonomy" id="2027878"/>
    <lineage>
        <taxon>Bacteria</taxon>
        <taxon>Pseudomonadati</taxon>
        <taxon>Bacteroidota</taxon>
        <taxon>Cytophagia</taxon>
        <taxon>Cytophagales</taxon>
        <taxon>Leadbetterellaceae</taxon>
        <taxon>Emticicia</taxon>
    </lineage>
</organism>
<evidence type="ECO:0000313" key="4">
    <source>
        <dbReference type="Proteomes" id="UP001597510"/>
    </source>
</evidence>
<keyword evidence="2" id="KW-1133">Transmembrane helix</keyword>
<reference evidence="4" key="1">
    <citation type="journal article" date="2019" name="Int. J. Syst. Evol. Microbiol.">
        <title>The Global Catalogue of Microorganisms (GCM) 10K type strain sequencing project: providing services to taxonomists for standard genome sequencing and annotation.</title>
        <authorList>
            <consortium name="The Broad Institute Genomics Platform"/>
            <consortium name="The Broad Institute Genome Sequencing Center for Infectious Disease"/>
            <person name="Wu L."/>
            <person name="Ma J."/>
        </authorList>
    </citation>
    <scope>NUCLEOTIDE SEQUENCE [LARGE SCALE GENOMIC DNA]</scope>
    <source>
        <strain evidence="4">KCTC 52344</strain>
    </source>
</reference>
<evidence type="ECO:0000256" key="2">
    <source>
        <dbReference type="SAM" id="Phobius"/>
    </source>
</evidence>
<keyword evidence="1" id="KW-0175">Coiled coil</keyword>